<dbReference type="GO" id="GO:0004888">
    <property type="term" value="F:transmembrane signaling receptor activity"/>
    <property type="evidence" value="ECO:0007669"/>
    <property type="project" value="InterPro"/>
</dbReference>
<dbReference type="SUPFAM" id="SSF58104">
    <property type="entry name" value="Methyl-accepting chemotaxis protein (MCP) signaling domain"/>
    <property type="match status" value="1"/>
</dbReference>
<keyword evidence="7" id="KW-1185">Reference proteome</keyword>
<dbReference type="InterPro" id="IPR009050">
    <property type="entry name" value="Globin-like_sf"/>
</dbReference>
<proteinExistence type="inferred from homology"/>
<dbReference type="GO" id="GO:0020037">
    <property type="term" value="F:heme binding"/>
    <property type="evidence" value="ECO:0007669"/>
    <property type="project" value="InterPro"/>
</dbReference>
<comment type="caution">
    <text evidence="6">The sequence shown here is derived from an EMBL/GenBank/DDBJ whole genome shotgun (WGS) entry which is preliminary data.</text>
</comment>
<dbReference type="AlphaFoldDB" id="A0A5C8NSM9"/>
<dbReference type="PRINTS" id="PR00260">
    <property type="entry name" value="CHEMTRNSDUCR"/>
</dbReference>
<accession>A0A5C8NSM9</accession>
<dbReference type="EMBL" id="VDUW01000005">
    <property type="protein sequence ID" value="TXL64374.1"/>
    <property type="molecule type" value="Genomic_DNA"/>
</dbReference>
<reference evidence="6 7" key="1">
    <citation type="submission" date="2019-06" db="EMBL/GenBank/DDBJ databases">
        <title>Cerasibacillus sp. nov., isolated from maize field.</title>
        <authorList>
            <person name="Lin S.-Y."/>
            <person name="Tsai C.-F."/>
            <person name="Young C.-C."/>
        </authorList>
    </citation>
    <scope>NUCLEOTIDE SEQUENCE [LARGE SCALE GENOMIC DNA]</scope>
    <source>
        <strain evidence="6 7">CC-CFT480</strain>
    </source>
</reference>
<dbReference type="SMART" id="SM00283">
    <property type="entry name" value="MA"/>
    <property type="match status" value="1"/>
</dbReference>
<feature type="coiled-coil region" evidence="4">
    <location>
        <begin position="334"/>
        <end position="386"/>
    </location>
</feature>
<dbReference type="GO" id="GO:0006935">
    <property type="term" value="P:chemotaxis"/>
    <property type="evidence" value="ECO:0007669"/>
    <property type="project" value="InterPro"/>
</dbReference>
<dbReference type="Pfam" id="PF00015">
    <property type="entry name" value="MCPsignal"/>
    <property type="match status" value="1"/>
</dbReference>
<evidence type="ECO:0000256" key="4">
    <source>
        <dbReference type="SAM" id="Coils"/>
    </source>
</evidence>
<sequence>MLLGRKFKPEQYIDSFKSVDFSIDSMDSISDLLQLCQLTKKDLEALLKIDDIMEEHAAIIADRHYEMIMSISGIKDIFNQHTDYKTYTTIITAYFKQLTKPTINKEYIDYRKKIGQVHSRIHLTDEWYIGSYVRVYEYLLPYIISKFQSKPSELAEILIAFNRIITFDSLLVLRSYQEATDFQMAGNINKVTESVLGANKVHHLLNDVHETVNETSYINEAATSLSDSIQEVASHTTSVSSQTQTMITDSKTGLNLIQDSLHGFLKMTEDFKEMNDTLSHLLENVEEITKIMSLIENFAENTNLLALNASIEAARAGEYGKGFSVVASEVRRLAEQTKDSVQQINHTVESMQDDSVHVGQMTKEMAEVLNNRVKQATEAMEQMQQITKQLNTIGESTTNMADIIQEQSSSTGNITDRITNIYEQTEKIKDQSHITGKSIYDASVEISDLREKVMNEINSLSSTELLQSVRTEHHLLEWWLYNRFLGYDYPTIDQDIELSSCRLEHWLHEQKQAGTGENLKLKKVEKLHHTYHVQLKQMNEWMKKGNMSTAYEQLREVREISGELDRVLFGLV</sequence>
<name>A0A5C8NSM9_9BACI</name>
<feature type="domain" description="Methyl-accepting transducer" evidence="5">
    <location>
        <begin position="201"/>
        <end position="422"/>
    </location>
</feature>
<dbReference type="SUPFAM" id="SSF46458">
    <property type="entry name" value="Globin-like"/>
    <property type="match status" value="1"/>
</dbReference>
<dbReference type="GO" id="GO:0019825">
    <property type="term" value="F:oxygen binding"/>
    <property type="evidence" value="ECO:0007669"/>
    <property type="project" value="InterPro"/>
</dbReference>
<keyword evidence="4" id="KW-0175">Coiled coil</keyword>
<evidence type="ECO:0000313" key="6">
    <source>
        <dbReference type="EMBL" id="TXL64374.1"/>
    </source>
</evidence>
<keyword evidence="1 3" id="KW-0807">Transducer</keyword>
<evidence type="ECO:0000313" key="7">
    <source>
        <dbReference type="Proteomes" id="UP000321574"/>
    </source>
</evidence>
<dbReference type="OrthoDB" id="266313at2"/>
<dbReference type="InterPro" id="IPR004089">
    <property type="entry name" value="MCPsignal_dom"/>
</dbReference>
<dbReference type="PANTHER" id="PTHR32089">
    <property type="entry name" value="METHYL-ACCEPTING CHEMOTAXIS PROTEIN MCPB"/>
    <property type="match status" value="1"/>
</dbReference>
<dbReference type="InterPro" id="IPR039379">
    <property type="entry name" value="Protoglobin_sensor_dom"/>
</dbReference>
<organism evidence="6 7">
    <name type="scientific">Cerasibacillus terrae</name>
    <dbReference type="NCBI Taxonomy" id="2498845"/>
    <lineage>
        <taxon>Bacteria</taxon>
        <taxon>Bacillati</taxon>
        <taxon>Bacillota</taxon>
        <taxon>Bacilli</taxon>
        <taxon>Bacillales</taxon>
        <taxon>Bacillaceae</taxon>
        <taxon>Cerasibacillus</taxon>
    </lineage>
</organism>
<dbReference type="PANTHER" id="PTHR32089:SF112">
    <property type="entry name" value="LYSOZYME-LIKE PROTEIN-RELATED"/>
    <property type="match status" value="1"/>
</dbReference>
<dbReference type="RefSeq" id="WP_147667110.1">
    <property type="nucleotide sequence ID" value="NZ_VDUW01000005.1"/>
</dbReference>
<dbReference type="PROSITE" id="PS50111">
    <property type="entry name" value="CHEMOTAXIS_TRANSDUC_2"/>
    <property type="match status" value="1"/>
</dbReference>
<dbReference type="CDD" id="cd01068">
    <property type="entry name" value="globin_sensor"/>
    <property type="match status" value="1"/>
</dbReference>
<evidence type="ECO:0000256" key="2">
    <source>
        <dbReference type="ARBA" id="ARBA00029447"/>
    </source>
</evidence>
<protein>
    <recommendedName>
        <fullName evidence="5">Methyl-accepting transducer domain-containing protein</fullName>
    </recommendedName>
</protein>
<dbReference type="InterPro" id="IPR004090">
    <property type="entry name" value="Chemotax_Me-accpt_rcpt"/>
</dbReference>
<dbReference type="InterPro" id="IPR012292">
    <property type="entry name" value="Globin/Proto"/>
</dbReference>
<dbReference type="Proteomes" id="UP000321574">
    <property type="component" value="Unassembled WGS sequence"/>
</dbReference>
<dbReference type="Gene3D" id="1.10.490.10">
    <property type="entry name" value="Globins"/>
    <property type="match status" value="1"/>
</dbReference>
<evidence type="ECO:0000259" key="5">
    <source>
        <dbReference type="PROSITE" id="PS50111"/>
    </source>
</evidence>
<comment type="similarity">
    <text evidence="2">Belongs to the methyl-accepting chemotaxis (MCP) protein family.</text>
</comment>
<dbReference type="Pfam" id="PF11563">
    <property type="entry name" value="Protoglobin"/>
    <property type="match status" value="1"/>
</dbReference>
<dbReference type="GO" id="GO:0007165">
    <property type="term" value="P:signal transduction"/>
    <property type="evidence" value="ECO:0007669"/>
    <property type="project" value="UniProtKB-KW"/>
</dbReference>
<gene>
    <name evidence="6" type="ORF">FHP05_08580</name>
</gene>
<dbReference type="InterPro" id="IPR044398">
    <property type="entry name" value="Globin-sensor_dom"/>
</dbReference>
<dbReference type="Gene3D" id="1.10.287.950">
    <property type="entry name" value="Methyl-accepting chemotaxis protein"/>
    <property type="match status" value="1"/>
</dbReference>
<dbReference type="GO" id="GO:0016020">
    <property type="term" value="C:membrane"/>
    <property type="evidence" value="ECO:0007669"/>
    <property type="project" value="InterPro"/>
</dbReference>
<evidence type="ECO:0000256" key="1">
    <source>
        <dbReference type="ARBA" id="ARBA00023224"/>
    </source>
</evidence>
<evidence type="ECO:0000256" key="3">
    <source>
        <dbReference type="PROSITE-ProRule" id="PRU00284"/>
    </source>
</evidence>
<dbReference type="CDD" id="cd11386">
    <property type="entry name" value="MCP_signal"/>
    <property type="match status" value="1"/>
</dbReference>